<dbReference type="AlphaFoldDB" id="A0A5K7XG18"/>
<feature type="binding site" evidence="5">
    <location>
        <position position="12"/>
    </location>
    <ligand>
        <name>[4Fe-4S] cluster</name>
        <dbReference type="ChEBI" id="CHEBI:49883"/>
    </ligand>
</feature>
<dbReference type="GO" id="GO:0051539">
    <property type="term" value="F:4 iron, 4 sulfur cluster binding"/>
    <property type="evidence" value="ECO:0007669"/>
    <property type="project" value="UniProtKB-UniRule"/>
</dbReference>
<keyword evidence="7" id="KW-1185">Reference proteome</keyword>
<evidence type="ECO:0000313" key="7">
    <source>
        <dbReference type="Proteomes" id="UP000326837"/>
    </source>
</evidence>
<feature type="binding site" evidence="5">
    <location>
        <position position="223"/>
    </location>
    <ligand>
        <name>dimethylallyl diphosphate</name>
        <dbReference type="ChEBI" id="CHEBI:57623"/>
    </ligand>
</feature>
<dbReference type="NCBIfam" id="NF002190">
    <property type="entry name" value="PRK01045.1-4"/>
    <property type="match status" value="1"/>
</dbReference>
<feature type="binding site" evidence="5">
    <location>
        <position position="164"/>
    </location>
    <ligand>
        <name>(2E)-4-hydroxy-3-methylbut-2-enyl diphosphate</name>
        <dbReference type="ChEBI" id="CHEBI:128753"/>
    </ligand>
</feature>
<evidence type="ECO:0000256" key="5">
    <source>
        <dbReference type="HAMAP-Rule" id="MF_00191"/>
    </source>
</evidence>
<feature type="binding site" evidence="5">
    <location>
        <position position="41"/>
    </location>
    <ligand>
        <name>(2E)-4-hydroxy-3-methylbut-2-enyl diphosphate</name>
        <dbReference type="ChEBI" id="CHEBI:128753"/>
    </ligand>
</feature>
<sequence length="320" mass="35242">MKVILASPRGFCAGVNMAIEALELALQTLPPPIYVYHEIVHNKYVVEHFKARGVTFVDHLTEVPHGATLLFSAHGVSPEIRQLARDRNLKAIDATCPLVTKVHLEAIRYARDGYTILLIGHEGHDEVIGTMGEAPEAILLVESPEDVARLEVSDEAKLAYLTQTTLSVDDANRIIMKLRERFPQINSPPKDDICYATQNRQEAVAKLAPEAELTLVLGSQNSSNSQRLAELSAERGIPAYLIDGAENIHLDWFEGINTVLVTAGASAPEIVVESVLDFLREKFDATVEVRSLREEAVSFPLPRELRSIAAPRDVVSGLTR</sequence>
<dbReference type="RefSeq" id="WP_152100439.1">
    <property type="nucleotide sequence ID" value="NZ_AP021861.1"/>
</dbReference>
<gene>
    <name evidence="5" type="primary">ispH</name>
    <name evidence="6" type="ORF">PLANPX_4574</name>
</gene>
<comment type="catalytic activity">
    <reaction evidence="5">
        <text>isopentenyl diphosphate + 2 oxidized [2Fe-2S]-[ferredoxin] + H2O = (2E)-4-hydroxy-3-methylbut-2-enyl diphosphate + 2 reduced [2Fe-2S]-[ferredoxin] + 2 H(+)</text>
        <dbReference type="Rhea" id="RHEA:24488"/>
        <dbReference type="Rhea" id="RHEA-COMP:10000"/>
        <dbReference type="Rhea" id="RHEA-COMP:10001"/>
        <dbReference type="ChEBI" id="CHEBI:15377"/>
        <dbReference type="ChEBI" id="CHEBI:15378"/>
        <dbReference type="ChEBI" id="CHEBI:33737"/>
        <dbReference type="ChEBI" id="CHEBI:33738"/>
        <dbReference type="ChEBI" id="CHEBI:128753"/>
        <dbReference type="ChEBI" id="CHEBI:128769"/>
        <dbReference type="EC" id="1.17.7.4"/>
    </reaction>
</comment>
<comment type="pathway">
    <text evidence="5">Isoprenoid biosynthesis; isopentenyl diphosphate biosynthesis via DXP pathway; isopentenyl diphosphate from 1-deoxy-D-xylulose 5-phosphate: step 6/6.</text>
</comment>
<comment type="function">
    <text evidence="5">Catalyzes the conversion of 1-hydroxy-2-methyl-2-(E)-butenyl 4-diphosphate (HMBPP) into a mixture of isopentenyl diphosphate (IPP) and dimethylallyl diphosphate (DMAPP). Acts in the terminal step of the DOXP/MEP pathway for isoprenoid precursor biosynthesis.</text>
</comment>
<dbReference type="NCBIfam" id="NF002188">
    <property type="entry name" value="PRK01045.1-2"/>
    <property type="match status" value="1"/>
</dbReference>
<comment type="similarity">
    <text evidence="5">Belongs to the IspH family.</text>
</comment>
<feature type="binding site" evidence="5">
    <location>
        <position position="74"/>
    </location>
    <ligand>
        <name>isopentenyl diphosphate</name>
        <dbReference type="ChEBI" id="CHEBI:128769"/>
    </ligand>
</feature>
<keyword evidence="3 5" id="KW-0408">Iron</keyword>
<feature type="binding site" evidence="5">
    <location>
        <position position="41"/>
    </location>
    <ligand>
        <name>dimethylallyl diphosphate</name>
        <dbReference type="ChEBI" id="CHEBI:57623"/>
    </ligand>
</feature>
<feature type="binding site" evidence="5">
    <location>
        <position position="74"/>
    </location>
    <ligand>
        <name>(2E)-4-hydroxy-3-methylbut-2-enyl diphosphate</name>
        <dbReference type="ChEBI" id="CHEBI:128753"/>
    </ligand>
</feature>
<protein>
    <recommendedName>
        <fullName evidence="5">4-hydroxy-3-methylbut-2-enyl diphosphate reductase</fullName>
        <shortName evidence="5">HMBPP reductase</shortName>
        <ecNumber evidence="5">1.17.7.4</ecNumber>
    </recommendedName>
</protein>
<comment type="cofactor">
    <cofactor evidence="5">
        <name>[4Fe-4S] cluster</name>
        <dbReference type="ChEBI" id="CHEBI:49883"/>
    </cofactor>
    <text evidence="5">Binds 1 [4Fe-4S] cluster per subunit.</text>
</comment>
<feature type="binding site" evidence="5">
    <location>
        <position position="266"/>
    </location>
    <ligand>
        <name>(2E)-4-hydroxy-3-methylbut-2-enyl diphosphate</name>
        <dbReference type="ChEBI" id="CHEBI:128753"/>
    </ligand>
</feature>
<feature type="binding site" evidence="5">
    <location>
        <position position="266"/>
    </location>
    <ligand>
        <name>dimethylallyl diphosphate</name>
        <dbReference type="ChEBI" id="CHEBI:57623"/>
    </ligand>
</feature>
<dbReference type="PANTHER" id="PTHR30426">
    <property type="entry name" value="4-HYDROXY-3-METHYLBUT-2-ENYL DIPHOSPHATE REDUCTASE"/>
    <property type="match status" value="1"/>
</dbReference>
<keyword evidence="1 5" id="KW-0004">4Fe-4S</keyword>
<feature type="binding site" evidence="5">
    <location>
        <position position="224"/>
    </location>
    <ligand>
        <name>dimethylallyl diphosphate</name>
        <dbReference type="ChEBI" id="CHEBI:57623"/>
    </ligand>
</feature>
<evidence type="ECO:0000256" key="2">
    <source>
        <dbReference type="ARBA" id="ARBA00022723"/>
    </source>
</evidence>
<feature type="binding site" evidence="5">
    <location>
        <position position="74"/>
    </location>
    <ligand>
        <name>dimethylallyl diphosphate</name>
        <dbReference type="ChEBI" id="CHEBI:57623"/>
    </ligand>
</feature>
<dbReference type="CDD" id="cd13944">
    <property type="entry name" value="lytB_ispH"/>
    <property type="match status" value="1"/>
</dbReference>
<dbReference type="GO" id="GO:0016114">
    <property type="term" value="P:terpenoid biosynthetic process"/>
    <property type="evidence" value="ECO:0007669"/>
    <property type="project" value="UniProtKB-UniRule"/>
</dbReference>
<feature type="binding site" evidence="5">
    <location>
        <position position="41"/>
    </location>
    <ligand>
        <name>isopentenyl diphosphate</name>
        <dbReference type="ChEBI" id="CHEBI:128769"/>
    </ligand>
</feature>
<dbReference type="KEGG" id="lpav:PLANPX_4574"/>
<dbReference type="Pfam" id="PF02401">
    <property type="entry name" value="LYTB"/>
    <property type="match status" value="1"/>
</dbReference>
<feature type="binding site" evidence="5">
    <location>
        <position position="124"/>
    </location>
    <ligand>
        <name>dimethylallyl diphosphate</name>
        <dbReference type="ChEBI" id="CHEBI:57623"/>
    </ligand>
</feature>
<dbReference type="HAMAP" id="MF_00191">
    <property type="entry name" value="IspH"/>
    <property type="match status" value="1"/>
</dbReference>
<keyword evidence="4 5" id="KW-0411">Iron-sulfur</keyword>
<dbReference type="GO" id="GO:0019288">
    <property type="term" value="P:isopentenyl diphosphate biosynthetic process, methylerythritol 4-phosphate pathway"/>
    <property type="evidence" value="ECO:0007669"/>
    <property type="project" value="UniProtKB-UniRule"/>
</dbReference>
<dbReference type="GO" id="GO:0050992">
    <property type="term" value="P:dimethylallyl diphosphate biosynthetic process"/>
    <property type="evidence" value="ECO:0007669"/>
    <property type="project" value="UniProtKB-UniRule"/>
</dbReference>
<feature type="binding site" evidence="5">
    <location>
        <position position="266"/>
    </location>
    <ligand>
        <name>isopentenyl diphosphate</name>
        <dbReference type="ChEBI" id="CHEBI:128769"/>
    </ligand>
</feature>
<evidence type="ECO:0000256" key="3">
    <source>
        <dbReference type="ARBA" id="ARBA00023004"/>
    </source>
</evidence>
<dbReference type="Proteomes" id="UP000326837">
    <property type="component" value="Chromosome"/>
</dbReference>
<dbReference type="NCBIfam" id="TIGR00216">
    <property type="entry name" value="ispH_lytB"/>
    <property type="match status" value="1"/>
</dbReference>
<dbReference type="Gene3D" id="3.40.1010.20">
    <property type="entry name" value="4-hydroxy-3-methylbut-2-enyl diphosphate reductase, catalytic domain"/>
    <property type="match status" value="2"/>
</dbReference>
<feature type="binding site" evidence="5">
    <location>
        <position position="222"/>
    </location>
    <ligand>
        <name>(2E)-4-hydroxy-3-methylbut-2-enyl diphosphate</name>
        <dbReference type="ChEBI" id="CHEBI:128753"/>
    </ligand>
</feature>
<feature type="active site" description="Proton donor" evidence="5">
    <location>
        <position position="126"/>
    </location>
</feature>
<keyword evidence="5" id="KW-0414">Isoprene biosynthesis</keyword>
<accession>A0A5K7XG18</accession>
<dbReference type="UniPathway" id="UPA00059">
    <property type="reaction ID" value="UER00105"/>
</dbReference>
<evidence type="ECO:0000256" key="1">
    <source>
        <dbReference type="ARBA" id="ARBA00022485"/>
    </source>
</evidence>
<proteinExistence type="inferred from homology"/>
<evidence type="ECO:0000313" key="6">
    <source>
        <dbReference type="EMBL" id="BBO34962.1"/>
    </source>
</evidence>
<feature type="binding site" evidence="5">
    <location>
        <position position="222"/>
    </location>
    <ligand>
        <name>isopentenyl diphosphate</name>
        <dbReference type="ChEBI" id="CHEBI:128769"/>
    </ligand>
</feature>
<feature type="binding site" evidence="5">
    <location>
        <position position="194"/>
    </location>
    <ligand>
        <name>[4Fe-4S] cluster</name>
        <dbReference type="ChEBI" id="CHEBI:49883"/>
    </ligand>
</feature>
<name>A0A5K7XG18_9BACT</name>
<dbReference type="InterPro" id="IPR003451">
    <property type="entry name" value="LytB/IspH"/>
</dbReference>
<comment type="pathway">
    <text evidence="5">Isoprenoid biosynthesis; dimethylallyl diphosphate biosynthesis; dimethylallyl diphosphate from (2E)-4-hydroxy-3-methylbutenyl diphosphate: step 1/1.</text>
</comment>
<feature type="binding site" evidence="5">
    <location>
        <position position="124"/>
    </location>
    <ligand>
        <name>isopentenyl diphosphate</name>
        <dbReference type="ChEBI" id="CHEBI:128769"/>
    </ligand>
</feature>
<dbReference type="Gene3D" id="3.40.50.11270">
    <property type="match status" value="1"/>
</dbReference>
<feature type="binding site" evidence="5">
    <location>
        <position position="224"/>
    </location>
    <ligand>
        <name>isopentenyl diphosphate</name>
        <dbReference type="ChEBI" id="CHEBI:128769"/>
    </ligand>
</feature>
<feature type="binding site" evidence="5">
    <location>
        <position position="124"/>
    </location>
    <ligand>
        <name>(2E)-4-hydroxy-3-methylbut-2-enyl diphosphate</name>
        <dbReference type="ChEBI" id="CHEBI:128753"/>
    </ligand>
</feature>
<dbReference type="EC" id="1.17.7.4" evidence="5"/>
<keyword evidence="5 6" id="KW-0560">Oxidoreductase</keyword>
<evidence type="ECO:0000256" key="4">
    <source>
        <dbReference type="ARBA" id="ARBA00023014"/>
    </source>
</evidence>
<dbReference type="UniPathway" id="UPA00056">
    <property type="reaction ID" value="UER00097"/>
</dbReference>
<organism evidence="6 7">
    <name type="scientific">Lacipirellula parvula</name>
    <dbReference type="NCBI Taxonomy" id="2650471"/>
    <lineage>
        <taxon>Bacteria</taxon>
        <taxon>Pseudomonadati</taxon>
        <taxon>Planctomycetota</taxon>
        <taxon>Planctomycetia</taxon>
        <taxon>Pirellulales</taxon>
        <taxon>Lacipirellulaceae</taxon>
        <taxon>Lacipirellula</taxon>
    </lineage>
</organism>
<keyword evidence="2 5" id="KW-0479">Metal-binding</keyword>
<dbReference type="GO" id="GO:0051745">
    <property type="term" value="F:4-hydroxy-3-methylbut-2-enyl diphosphate reductase activity"/>
    <property type="evidence" value="ECO:0007669"/>
    <property type="project" value="UniProtKB-UniRule"/>
</dbReference>
<comment type="catalytic activity">
    <reaction evidence="5">
        <text>dimethylallyl diphosphate + 2 oxidized [2Fe-2S]-[ferredoxin] + H2O = (2E)-4-hydroxy-3-methylbut-2-enyl diphosphate + 2 reduced [2Fe-2S]-[ferredoxin] + 2 H(+)</text>
        <dbReference type="Rhea" id="RHEA:24825"/>
        <dbReference type="Rhea" id="RHEA-COMP:10000"/>
        <dbReference type="Rhea" id="RHEA-COMP:10001"/>
        <dbReference type="ChEBI" id="CHEBI:15377"/>
        <dbReference type="ChEBI" id="CHEBI:15378"/>
        <dbReference type="ChEBI" id="CHEBI:33737"/>
        <dbReference type="ChEBI" id="CHEBI:33738"/>
        <dbReference type="ChEBI" id="CHEBI:57623"/>
        <dbReference type="ChEBI" id="CHEBI:128753"/>
        <dbReference type="EC" id="1.17.7.4"/>
    </reaction>
</comment>
<feature type="binding site" evidence="5">
    <location>
        <position position="222"/>
    </location>
    <ligand>
        <name>dimethylallyl diphosphate</name>
        <dbReference type="ChEBI" id="CHEBI:57623"/>
    </ligand>
</feature>
<dbReference type="EMBL" id="AP021861">
    <property type="protein sequence ID" value="BBO34962.1"/>
    <property type="molecule type" value="Genomic_DNA"/>
</dbReference>
<dbReference type="PANTHER" id="PTHR30426:SF0">
    <property type="entry name" value="4-HYDROXY-3-METHYLBUT-2-ENYL DIPHOSPHATE REDUCTASE"/>
    <property type="match status" value="1"/>
</dbReference>
<feature type="binding site" evidence="5">
    <location>
        <position position="224"/>
    </location>
    <ligand>
        <name>(2E)-4-hydroxy-3-methylbut-2-enyl diphosphate</name>
        <dbReference type="ChEBI" id="CHEBI:128753"/>
    </ligand>
</feature>
<feature type="binding site" evidence="5">
    <location>
        <position position="223"/>
    </location>
    <ligand>
        <name>(2E)-4-hydroxy-3-methylbut-2-enyl diphosphate</name>
        <dbReference type="ChEBI" id="CHEBI:128753"/>
    </ligand>
</feature>
<reference evidence="7" key="1">
    <citation type="submission" date="2019-10" db="EMBL/GenBank/DDBJ databases">
        <title>Lacipirellula parvula gen. nov., sp. nov., representing a lineage of planctomycetes widespread in freshwater anoxic habitats, and description of the family Lacipirellulaceae.</title>
        <authorList>
            <person name="Dedysh S.N."/>
            <person name="Kulichevskaya I.S."/>
            <person name="Beletsky A.V."/>
            <person name="Rakitin A.L."/>
            <person name="Mardanov A.V."/>
            <person name="Ivanova A.A."/>
            <person name="Saltykova V.X."/>
            <person name="Rijpstra W.I.C."/>
            <person name="Sinninghe Damste J.S."/>
            <person name="Ravin N.V."/>
        </authorList>
    </citation>
    <scope>NUCLEOTIDE SEQUENCE [LARGE SCALE GENOMIC DNA]</scope>
    <source>
        <strain evidence="7">PX69</strain>
    </source>
</reference>
<dbReference type="GO" id="GO:0046872">
    <property type="term" value="F:metal ion binding"/>
    <property type="evidence" value="ECO:0007669"/>
    <property type="project" value="UniProtKB-KW"/>
</dbReference>
<feature type="binding site" evidence="5">
    <location>
        <position position="223"/>
    </location>
    <ligand>
        <name>isopentenyl diphosphate</name>
        <dbReference type="ChEBI" id="CHEBI:128769"/>
    </ligand>
</feature>
<feature type="binding site" evidence="5">
    <location>
        <position position="96"/>
    </location>
    <ligand>
        <name>[4Fe-4S] cluster</name>
        <dbReference type="ChEBI" id="CHEBI:49883"/>
    </ligand>
</feature>